<reference evidence="2 3" key="1">
    <citation type="submission" date="2015-11" db="EMBL/GenBank/DDBJ databases">
        <title>Genome sequences of Lysobacter enzymogenes strain C3 and Lysobacter antibioticus ATCC 29479.</title>
        <authorList>
            <person name="Kobayashi D.Y."/>
        </authorList>
    </citation>
    <scope>NUCLEOTIDE SEQUENCE [LARGE SCALE GENOMIC DNA]</scope>
    <source>
        <strain evidence="2 3">C3</strain>
    </source>
</reference>
<evidence type="ECO:0000313" key="3">
    <source>
        <dbReference type="Proteomes" id="UP000061569"/>
    </source>
</evidence>
<organism evidence="2 3">
    <name type="scientific">Lysobacter enzymogenes</name>
    <dbReference type="NCBI Taxonomy" id="69"/>
    <lineage>
        <taxon>Bacteria</taxon>
        <taxon>Pseudomonadati</taxon>
        <taxon>Pseudomonadota</taxon>
        <taxon>Gammaproteobacteria</taxon>
        <taxon>Lysobacterales</taxon>
        <taxon>Lysobacteraceae</taxon>
        <taxon>Lysobacter</taxon>
    </lineage>
</organism>
<proteinExistence type="predicted"/>
<dbReference type="Proteomes" id="UP000061569">
    <property type="component" value="Chromosome"/>
</dbReference>
<accession>A0A0S2DLQ9</accession>
<dbReference type="EMBL" id="CP013140">
    <property type="protein sequence ID" value="ALN59527.1"/>
    <property type="molecule type" value="Genomic_DNA"/>
</dbReference>
<gene>
    <name evidence="2" type="ORF">GLE_4185</name>
</gene>
<name>A0A0S2DLQ9_LYSEN</name>
<protein>
    <submittedName>
        <fullName evidence="2">Uncharacterized protein</fullName>
    </submittedName>
</protein>
<feature type="region of interest" description="Disordered" evidence="1">
    <location>
        <begin position="1"/>
        <end position="62"/>
    </location>
</feature>
<evidence type="ECO:0000256" key="1">
    <source>
        <dbReference type="SAM" id="MobiDB-lite"/>
    </source>
</evidence>
<dbReference type="PATRIC" id="fig|69.6.peg.4127"/>
<dbReference type="AlphaFoldDB" id="A0A0S2DLQ9"/>
<dbReference type="KEGG" id="lez:GLE_4185"/>
<feature type="compositionally biased region" description="Polar residues" evidence="1">
    <location>
        <begin position="50"/>
        <end position="62"/>
    </location>
</feature>
<evidence type="ECO:0000313" key="2">
    <source>
        <dbReference type="EMBL" id="ALN59527.1"/>
    </source>
</evidence>
<sequence>MPSGRNGSPAAIACSRSTPKSERLKGSKRSLSASRPAGKTRQRIPPHTPALSQRRSFSSDGP</sequence>